<reference evidence="1 2" key="1">
    <citation type="submission" date="2018-08" db="EMBL/GenBank/DDBJ databases">
        <title>Genomic Encyclopedia of Archaeal and Bacterial Type Strains, Phase II (KMG-II): from individual species to whole genera.</title>
        <authorList>
            <person name="Goeker M."/>
        </authorList>
    </citation>
    <scope>NUCLEOTIDE SEQUENCE [LARGE SCALE GENOMIC DNA]</scope>
    <source>
        <strain evidence="1 2">DSM 5002</strain>
    </source>
</reference>
<proteinExistence type="predicted"/>
<evidence type="ECO:0000313" key="2">
    <source>
        <dbReference type="Proteomes" id="UP000266273"/>
    </source>
</evidence>
<evidence type="ECO:0000313" key="1">
    <source>
        <dbReference type="EMBL" id="RIA56215.1"/>
    </source>
</evidence>
<accession>A0A397Q8R5</accession>
<gene>
    <name evidence="1" type="ORF">BXY53_1317</name>
</gene>
<keyword evidence="2" id="KW-1185">Reference proteome</keyword>
<organism evidence="1 2">
    <name type="scientific">Dichotomicrobium thermohalophilum</name>
    <dbReference type="NCBI Taxonomy" id="933063"/>
    <lineage>
        <taxon>Bacteria</taxon>
        <taxon>Pseudomonadati</taxon>
        <taxon>Pseudomonadota</taxon>
        <taxon>Alphaproteobacteria</taxon>
        <taxon>Hyphomicrobiales</taxon>
        <taxon>Hyphomicrobiaceae</taxon>
        <taxon>Dichotomicrobium</taxon>
    </lineage>
</organism>
<dbReference type="Proteomes" id="UP000266273">
    <property type="component" value="Unassembled WGS sequence"/>
</dbReference>
<dbReference type="EMBL" id="QXDF01000001">
    <property type="protein sequence ID" value="RIA56215.1"/>
    <property type="molecule type" value="Genomic_DNA"/>
</dbReference>
<sequence length="302" mass="33031">MARGRAEAVALVRLAKTFSGDMTDHFSIIGFQARSAEELASLIGKLPEDRAESLECRPGYYYRWHTDVGSELWIHMQKRRDEDADEGDGPPEDTLAIVGVTPFFAGAGRVPIRAVAIKRRPEDNAFEGAIFAEVEPGEELHDCTTVALFDVVDFACLANRVAPFKAEAQVTAFAHDIAVFSDATSFEAAQDGQEVRFAPKSFFASGLFMPSSETDQPVFHDPDQPGFNAPSRAFICGEVIRSEIRTNPVTEQSFCWALIETLGGTVDVVALESQIEGHRGPLEPGMVVQGEFWLCGRLLSDG</sequence>
<dbReference type="AlphaFoldDB" id="A0A397Q8R5"/>
<name>A0A397Q8R5_9HYPH</name>
<protein>
    <submittedName>
        <fullName evidence="1">Uncharacterized protein</fullName>
    </submittedName>
</protein>
<comment type="caution">
    <text evidence="1">The sequence shown here is derived from an EMBL/GenBank/DDBJ whole genome shotgun (WGS) entry which is preliminary data.</text>
</comment>